<evidence type="ECO:0000256" key="3">
    <source>
        <dbReference type="ARBA" id="ARBA00012438"/>
    </source>
</evidence>
<protein>
    <recommendedName>
        <fullName evidence="3">histidine kinase</fullName>
        <ecNumber evidence="3">2.7.13.3</ecNumber>
    </recommendedName>
</protein>
<dbReference type="InterPro" id="IPR003660">
    <property type="entry name" value="HAMP_dom"/>
</dbReference>
<evidence type="ECO:0000256" key="10">
    <source>
        <dbReference type="SAM" id="Phobius"/>
    </source>
</evidence>
<dbReference type="Pfam" id="PF00512">
    <property type="entry name" value="HisKA"/>
    <property type="match status" value="1"/>
</dbReference>
<evidence type="ECO:0000313" key="14">
    <source>
        <dbReference type="Proteomes" id="UP001371218"/>
    </source>
</evidence>
<dbReference type="CDD" id="cd00082">
    <property type="entry name" value="HisKA"/>
    <property type="match status" value="1"/>
</dbReference>
<dbReference type="SMART" id="SM00388">
    <property type="entry name" value="HisKA"/>
    <property type="match status" value="1"/>
</dbReference>
<feature type="domain" description="Histidine kinase" evidence="11">
    <location>
        <begin position="258"/>
        <end position="462"/>
    </location>
</feature>
<keyword evidence="9" id="KW-0067">ATP-binding</keyword>
<keyword evidence="7" id="KW-0547">Nucleotide-binding</keyword>
<dbReference type="CDD" id="cd06225">
    <property type="entry name" value="HAMP"/>
    <property type="match status" value="1"/>
</dbReference>
<dbReference type="Pfam" id="PF02518">
    <property type="entry name" value="HATPase_c"/>
    <property type="match status" value="1"/>
</dbReference>
<evidence type="ECO:0000256" key="8">
    <source>
        <dbReference type="ARBA" id="ARBA00022777"/>
    </source>
</evidence>
<feature type="domain" description="HAMP" evidence="12">
    <location>
        <begin position="198"/>
        <end position="250"/>
    </location>
</feature>
<dbReference type="Pfam" id="PF00672">
    <property type="entry name" value="HAMP"/>
    <property type="match status" value="1"/>
</dbReference>
<dbReference type="SUPFAM" id="SSF47384">
    <property type="entry name" value="Homodimeric domain of signal transducing histidine kinase"/>
    <property type="match status" value="1"/>
</dbReference>
<proteinExistence type="predicted"/>
<evidence type="ECO:0000256" key="6">
    <source>
        <dbReference type="ARBA" id="ARBA00022679"/>
    </source>
</evidence>
<keyword evidence="10" id="KW-0812">Transmembrane</keyword>
<comment type="subcellular location">
    <subcellularLocation>
        <location evidence="2">Cell membrane</location>
        <topology evidence="2">Multi-pass membrane protein</topology>
    </subcellularLocation>
</comment>
<evidence type="ECO:0000259" key="12">
    <source>
        <dbReference type="PROSITE" id="PS50885"/>
    </source>
</evidence>
<keyword evidence="5" id="KW-0597">Phosphoprotein</keyword>
<sequence length="468" mass="51441">MRSHRRSGDAPGTLAAAPLGLAGASPRRRGATRWCDTEPDPRWHRRWQRRMRHSLGLRLIILFLALALAISMTFLFGMQRALGMGWRDVIKPLVADYVDRLAGDLGSPPDIQRAQALTARLPLSIEIDGPVVHWRSPTARPALLEEHPHELLIRTTADGHRIRFGLDTQAWMQRPRMIGWMTLTVLLMLTALAWKLAHHLFGPLKEIGAGVERFGRGDFSQPIQLRRHDELGELAEQVNTMAADLSSMLDAKRALLLAISHELRSPLTRARLNAELVPEGPERDALLRDLAEMRDLITSLLESERLAQPHAALQREPTDLAVLVAGLQAGPFIGKALAVDLPPDLPSADVDRTRLGLLLRNLIDNALRHATDASAPPELQARFADGVLTLSVRDHGPGVPADVLARLAEPFYRADAARQRATGGVGLGLYLCRLIAQAHGGSLQFESAQPGLKVVLRMPWGSARAPKA</sequence>
<keyword evidence="10" id="KW-1133">Transmembrane helix</keyword>
<dbReference type="Proteomes" id="UP001371218">
    <property type="component" value="Unassembled WGS sequence"/>
</dbReference>
<comment type="caution">
    <text evidence="13">The sequence shown here is derived from an EMBL/GenBank/DDBJ whole genome shotgun (WGS) entry which is preliminary data.</text>
</comment>
<keyword evidence="4" id="KW-1003">Cell membrane</keyword>
<gene>
    <name evidence="13" type="ORF">AACH06_01935</name>
</gene>
<organism evidence="13 14">
    <name type="scientific">Ideonella lacteola</name>
    <dbReference type="NCBI Taxonomy" id="2984193"/>
    <lineage>
        <taxon>Bacteria</taxon>
        <taxon>Pseudomonadati</taxon>
        <taxon>Pseudomonadota</taxon>
        <taxon>Betaproteobacteria</taxon>
        <taxon>Burkholderiales</taxon>
        <taxon>Sphaerotilaceae</taxon>
        <taxon>Ideonella</taxon>
    </lineage>
</organism>
<keyword evidence="14" id="KW-1185">Reference proteome</keyword>
<dbReference type="InterPro" id="IPR003661">
    <property type="entry name" value="HisK_dim/P_dom"/>
</dbReference>
<feature type="transmembrane region" description="Helical" evidence="10">
    <location>
        <begin position="55"/>
        <end position="78"/>
    </location>
</feature>
<dbReference type="PANTHER" id="PTHR44936">
    <property type="entry name" value="SENSOR PROTEIN CREC"/>
    <property type="match status" value="1"/>
</dbReference>
<dbReference type="SMART" id="SM00304">
    <property type="entry name" value="HAMP"/>
    <property type="match status" value="1"/>
</dbReference>
<comment type="catalytic activity">
    <reaction evidence="1">
        <text>ATP + protein L-histidine = ADP + protein N-phospho-L-histidine.</text>
        <dbReference type="EC" id="2.7.13.3"/>
    </reaction>
</comment>
<dbReference type="InterPro" id="IPR036890">
    <property type="entry name" value="HATPase_C_sf"/>
</dbReference>
<dbReference type="PROSITE" id="PS50885">
    <property type="entry name" value="HAMP"/>
    <property type="match status" value="1"/>
</dbReference>
<dbReference type="PRINTS" id="PR00344">
    <property type="entry name" value="BCTRLSENSOR"/>
</dbReference>
<name>A0ABU9BJ99_9BURK</name>
<dbReference type="Gene3D" id="3.30.565.10">
    <property type="entry name" value="Histidine kinase-like ATPase, C-terminal domain"/>
    <property type="match status" value="1"/>
</dbReference>
<evidence type="ECO:0000256" key="9">
    <source>
        <dbReference type="ARBA" id="ARBA00022840"/>
    </source>
</evidence>
<dbReference type="InterPro" id="IPR003594">
    <property type="entry name" value="HATPase_dom"/>
</dbReference>
<reference evidence="13 14" key="1">
    <citation type="submission" date="2024-04" db="EMBL/GenBank/DDBJ databases">
        <title>Novel species of the genus Ideonella isolated from streams.</title>
        <authorList>
            <person name="Lu H."/>
        </authorList>
    </citation>
    <scope>NUCLEOTIDE SEQUENCE [LARGE SCALE GENOMIC DNA]</scope>
    <source>
        <strain evidence="13 14">DXS29W</strain>
    </source>
</reference>
<evidence type="ECO:0000256" key="2">
    <source>
        <dbReference type="ARBA" id="ARBA00004651"/>
    </source>
</evidence>
<dbReference type="Gene3D" id="1.10.287.130">
    <property type="match status" value="1"/>
</dbReference>
<dbReference type="InterPro" id="IPR050980">
    <property type="entry name" value="2C_sensor_his_kinase"/>
</dbReference>
<accession>A0ABU9BJ99</accession>
<dbReference type="PROSITE" id="PS50109">
    <property type="entry name" value="HIS_KIN"/>
    <property type="match status" value="1"/>
</dbReference>
<dbReference type="RefSeq" id="WP_341423905.1">
    <property type="nucleotide sequence ID" value="NZ_JBBUTG010000001.1"/>
</dbReference>
<keyword evidence="6" id="KW-0808">Transferase</keyword>
<dbReference type="SUPFAM" id="SSF158472">
    <property type="entry name" value="HAMP domain-like"/>
    <property type="match status" value="1"/>
</dbReference>
<dbReference type="EMBL" id="JBBUTG010000001">
    <property type="protein sequence ID" value="MEK8029568.1"/>
    <property type="molecule type" value="Genomic_DNA"/>
</dbReference>
<dbReference type="PANTHER" id="PTHR44936:SF10">
    <property type="entry name" value="SENSOR PROTEIN RSTB"/>
    <property type="match status" value="1"/>
</dbReference>
<dbReference type="InterPro" id="IPR004358">
    <property type="entry name" value="Sig_transdc_His_kin-like_C"/>
</dbReference>
<dbReference type="EC" id="2.7.13.3" evidence="3"/>
<dbReference type="InterPro" id="IPR005467">
    <property type="entry name" value="His_kinase_dom"/>
</dbReference>
<evidence type="ECO:0000256" key="7">
    <source>
        <dbReference type="ARBA" id="ARBA00022741"/>
    </source>
</evidence>
<dbReference type="SMART" id="SM00387">
    <property type="entry name" value="HATPase_c"/>
    <property type="match status" value="1"/>
</dbReference>
<evidence type="ECO:0000313" key="13">
    <source>
        <dbReference type="EMBL" id="MEK8029568.1"/>
    </source>
</evidence>
<dbReference type="GO" id="GO:0016301">
    <property type="term" value="F:kinase activity"/>
    <property type="evidence" value="ECO:0007669"/>
    <property type="project" value="UniProtKB-KW"/>
</dbReference>
<evidence type="ECO:0000256" key="1">
    <source>
        <dbReference type="ARBA" id="ARBA00000085"/>
    </source>
</evidence>
<evidence type="ECO:0000256" key="4">
    <source>
        <dbReference type="ARBA" id="ARBA00022475"/>
    </source>
</evidence>
<dbReference type="InterPro" id="IPR036097">
    <property type="entry name" value="HisK_dim/P_sf"/>
</dbReference>
<keyword evidence="8 13" id="KW-0418">Kinase</keyword>
<dbReference type="SUPFAM" id="SSF55874">
    <property type="entry name" value="ATPase domain of HSP90 chaperone/DNA topoisomerase II/histidine kinase"/>
    <property type="match status" value="1"/>
</dbReference>
<evidence type="ECO:0000259" key="11">
    <source>
        <dbReference type="PROSITE" id="PS50109"/>
    </source>
</evidence>
<evidence type="ECO:0000256" key="5">
    <source>
        <dbReference type="ARBA" id="ARBA00022553"/>
    </source>
</evidence>
<keyword evidence="10" id="KW-0472">Membrane</keyword>